<accession>A0A6M0P8G1</accession>
<dbReference type="EMBL" id="JAAIWK010000015">
    <property type="protein sequence ID" value="NEY20339.1"/>
    <property type="molecule type" value="Genomic_DNA"/>
</dbReference>
<proteinExistence type="predicted"/>
<dbReference type="InterPro" id="IPR018775">
    <property type="entry name" value="RlaP"/>
</dbReference>
<dbReference type="RefSeq" id="WP_025728227.1">
    <property type="nucleotide sequence ID" value="NZ_JAAIWK010000015.1"/>
</dbReference>
<evidence type="ECO:0000313" key="2">
    <source>
        <dbReference type="Proteomes" id="UP000476934"/>
    </source>
</evidence>
<protein>
    <recommendedName>
        <fullName evidence="3">Nucleotidyltransferase</fullName>
    </recommendedName>
</protein>
<reference evidence="1 2" key="2">
    <citation type="submission" date="2020-03" db="EMBL/GenBank/DDBJ databases">
        <title>Bacillus aquiflavi sp. nov., isolated from yellow water of strong flavor Chinese baijiu in Yibin region of China.</title>
        <authorList>
            <person name="Xie J."/>
        </authorList>
    </citation>
    <scope>NUCLEOTIDE SEQUENCE [LARGE SCALE GENOMIC DNA]</scope>
    <source>
        <strain evidence="1 2">Gsoil 114</strain>
    </source>
</reference>
<evidence type="ECO:0000313" key="1">
    <source>
        <dbReference type="EMBL" id="NEY20339.1"/>
    </source>
</evidence>
<organism evidence="1 2">
    <name type="scientific">Heyndrickxia ginsengihumi</name>
    <dbReference type="NCBI Taxonomy" id="363870"/>
    <lineage>
        <taxon>Bacteria</taxon>
        <taxon>Bacillati</taxon>
        <taxon>Bacillota</taxon>
        <taxon>Bacilli</taxon>
        <taxon>Bacillales</taxon>
        <taxon>Bacillaceae</taxon>
        <taxon>Heyndrickxia</taxon>
    </lineage>
</organism>
<dbReference type="Pfam" id="PF10127">
    <property type="entry name" value="RlaP"/>
    <property type="match status" value="1"/>
</dbReference>
<name>A0A6M0P8G1_9BACI</name>
<dbReference type="AlphaFoldDB" id="A0A6M0P8G1"/>
<evidence type="ECO:0008006" key="3">
    <source>
        <dbReference type="Google" id="ProtNLM"/>
    </source>
</evidence>
<comment type="caution">
    <text evidence="1">The sequence shown here is derived from an EMBL/GenBank/DDBJ whole genome shotgun (WGS) entry which is preliminary data.</text>
</comment>
<reference evidence="1 2" key="1">
    <citation type="submission" date="2020-02" db="EMBL/GenBank/DDBJ databases">
        <authorList>
            <person name="Feng H."/>
        </authorList>
    </citation>
    <scope>NUCLEOTIDE SEQUENCE [LARGE SCALE GENOMIC DNA]</scope>
    <source>
        <strain evidence="1 2">Gsoil 114</strain>
    </source>
</reference>
<gene>
    <name evidence="1" type="ORF">G4D61_10265</name>
</gene>
<dbReference type="PANTHER" id="PTHR34817">
    <property type="entry name" value="NUCLEOTIDYLTRANSFERASE"/>
    <property type="match status" value="1"/>
</dbReference>
<dbReference type="PANTHER" id="PTHR34817:SF1">
    <property type="entry name" value="NUCLEOTIDYLTRANSFERASE"/>
    <property type="match status" value="1"/>
</dbReference>
<sequence>MAELTLKQSKWEWLENRTIILSPVGSYAYGTNTDESDKDYKGICIPPIEFYLGLGSFNEYSTSGGKNFRNTKDDVDISIIHINKFVKDALKGVPNNIEILFVRRQDYLKVTPLGRALIDQRHLFLSKQIEKKYRGYANSQIQKLKNKTQGREDLIDRFGYDTKCFMHSIRLITSAIEILETGDFSTFRSNRRLLLECRKGNYSFKEALEMITMYDHHLKIAMQKSELPDYPDYNKVNELLIEINRKGLHF</sequence>
<keyword evidence="2" id="KW-1185">Reference proteome</keyword>
<dbReference type="Proteomes" id="UP000476934">
    <property type="component" value="Unassembled WGS sequence"/>
</dbReference>